<dbReference type="GO" id="GO:0016757">
    <property type="term" value="F:glycosyltransferase activity"/>
    <property type="evidence" value="ECO:0007669"/>
    <property type="project" value="UniProtKB-KW"/>
</dbReference>
<name>A0ABR4XQ76_9LACO</name>
<keyword evidence="1" id="KW-0328">Glycosyltransferase</keyword>
<keyword evidence="2" id="KW-1185">Reference proteome</keyword>
<dbReference type="InterPro" id="IPR000836">
    <property type="entry name" value="PRTase_dom"/>
</dbReference>
<protein>
    <submittedName>
        <fullName evidence="1">Phosphoribosyltransferase</fullName>
    </submittedName>
</protein>
<dbReference type="Gene3D" id="3.40.50.2020">
    <property type="match status" value="1"/>
</dbReference>
<evidence type="ECO:0000313" key="2">
    <source>
        <dbReference type="Proteomes" id="UP000030023"/>
    </source>
</evidence>
<organism evidence="1 2">
    <name type="scientific">Oenococcus alcoholitolerans</name>
    <dbReference type="NCBI Taxonomy" id="931074"/>
    <lineage>
        <taxon>Bacteria</taxon>
        <taxon>Bacillati</taxon>
        <taxon>Bacillota</taxon>
        <taxon>Bacilli</taxon>
        <taxon>Lactobacillales</taxon>
        <taxon>Lactobacillaceae</taxon>
        <taxon>Oenococcus</taxon>
    </lineage>
</organism>
<dbReference type="InterPro" id="IPR029057">
    <property type="entry name" value="PRTase-like"/>
</dbReference>
<accession>A0ABR4XQ76</accession>
<evidence type="ECO:0000313" key="1">
    <source>
        <dbReference type="EMBL" id="KGO31622.1"/>
    </source>
</evidence>
<gene>
    <name evidence="1" type="ORF">Q757_06110</name>
</gene>
<keyword evidence="1" id="KW-0808">Transferase</keyword>
<sequence>MTKYFYRTIDDLNTLIKENLARLQSYNFDLIVGLPRRGMIPATLIGLFLNKPVVSFNELNANLASEKIGYRLQESSARFPKSYQNILLVDDSTDEGTVFAQALQKLDNQTAEKVTTLSVYATNKGGKLVDLHLETLEEPKLYEWNILHKKAVLADAAIRFEGIIATNALTGDWIPITLPSYPVKVIYTNWIEKYRPQIESFLTDNGVVYQKLEMGVVSALQLKQIVNNEKISLVYENDPFITRDLVDTVAVYNVAGNFLDNANKNALEYDSSDDEDQSGRDIGD</sequence>
<proteinExistence type="predicted"/>
<dbReference type="Proteomes" id="UP000030023">
    <property type="component" value="Unassembled WGS sequence"/>
</dbReference>
<comment type="caution">
    <text evidence="1">The sequence shown here is derived from an EMBL/GenBank/DDBJ whole genome shotgun (WGS) entry which is preliminary data.</text>
</comment>
<reference evidence="1 2" key="1">
    <citation type="journal article" date="2014" name="Antonie Van Leeuwenhoek">
        <title>Oenococcus alcoholitolerans sp. nov., a lactic acid bacteria isolated from cachaca and ethanol fermentation processes.</title>
        <authorList>
            <person name="Badotti F."/>
            <person name="Moreira A.P."/>
            <person name="Tonon L.A."/>
            <person name="de Lucena B.T."/>
            <person name="Gomes Fde C."/>
            <person name="Kruger R."/>
            <person name="Thompson C.C."/>
            <person name="de Morais M.A.Jr."/>
            <person name="Rosa C.A."/>
            <person name="Thompson F.L."/>
        </authorList>
    </citation>
    <scope>NUCLEOTIDE SEQUENCE [LARGE SCALE GENOMIC DNA]</scope>
    <source>
        <strain evidence="1 2">UFRJ-M7.2.18</strain>
    </source>
</reference>
<dbReference type="SUPFAM" id="SSF53271">
    <property type="entry name" value="PRTase-like"/>
    <property type="match status" value="1"/>
</dbReference>
<dbReference type="CDD" id="cd06223">
    <property type="entry name" value="PRTases_typeI"/>
    <property type="match status" value="1"/>
</dbReference>
<dbReference type="EMBL" id="AXCV01000281">
    <property type="protein sequence ID" value="KGO31622.1"/>
    <property type="molecule type" value="Genomic_DNA"/>
</dbReference>